<name>A0A5C8IZH6_9BACT</name>
<accession>A0A5C8IZH6</accession>
<dbReference type="SUPFAM" id="SSF51445">
    <property type="entry name" value="(Trans)glycosidases"/>
    <property type="match status" value="1"/>
</dbReference>
<dbReference type="PANTHER" id="PTHR32438">
    <property type="entry name" value="4-ALPHA-GLUCANOTRANSFERASE DPE1, CHLOROPLASTIC/AMYLOPLASTIC"/>
    <property type="match status" value="1"/>
</dbReference>
<evidence type="ECO:0000256" key="3">
    <source>
        <dbReference type="ARBA" id="ARBA00012560"/>
    </source>
</evidence>
<organism evidence="11 12">
    <name type="scientific">Pontibacter qinzhouensis</name>
    <dbReference type="NCBI Taxonomy" id="2603253"/>
    <lineage>
        <taxon>Bacteria</taxon>
        <taxon>Pseudomonadati</taxon>
        <taxon>Bacteroidota</taxon>
        <taxon>Cytophagia</taxon>
        <taxon>Cytophagales</taxon>
        <taxon>Hymenobacteraceae</taxon>
        <taxon>Pontibacter</taxon>
    </lineage>
</organism>
<evidence type="ECO:0000256" key="5">
    <source>
        <dbReference type="ARBA" id="ARBA00022676"/>
    </source>
</evidence>
<dbReference type="EMBL" id="VRTY01000120">
    <property type="protein sequence ID" value="TXK27122.1"/>
    <property type="molecule type" value="Genomic_DNA"/>
</dbReference>
<comment type="similarity">
    <text evidence="2 10">Belongs to the disproportionating enzyme family.</text>
</comment>
<evidence type="ECO:0000256" key="2">
    <source>
        <dbReference type="ARBA" id="ARBA00005684"/>
    </source>
</evidence>
<comment type="catalytic activity">
    <reaction evidence="1 10">
        <text>Transfers a segment of a (1-&gt;4)-alpha-D-glucan to a new position in an acceptor, which may be glucose or a (1-&gt;4)-alpha-D-glucan.</text>
        <dbReference type="EC" id="2.4.1.25"/>
    </reaction>
</comment>
<proteinExistence type="inferred from homology"/>
<evidence type="ECO:0000256" key="7">
    <source>
        <dbReference type="ARBA" id="ARBA00023277"/>
    </source>
</evidence>
<dbReference type="NCBIfam" id="NF011080">
    <property type="entry name" value="PRK14508.1-3"/>
    <property type="match status" value="1"/>
</dbReference>
<evidence type="ECO:0000313" key="12">
    <source>
        <dbReference type="Proteomes" id="UP000321926"/>
    </source>
</evidence>
<evidence type="ECO:0000256" key="9">
    <source>
        <dbReference type="ARBA" id="ARBA00031501"/>
    </source>
</evidence>
<keyword evidence="6 10" id="KW-0808">Transferase</keyword>
<comment type="caution">
    <text evidence="11">The sequence shown here is derived from an EMBL/GenBank/DDBJ whole genome shotgun (WGS) entry which is preliminary data.</text>
</comment>
<dbReference type="InterPro" id="IPR017853">
    <property type="entry name" value="GH"/>
</dbReference>
<keyword evidence="7 10" id="KW-0119">Carbohydrate metabolism</keyword>
<dbReference type="PANTHER" id="PTHR32438:SF5">
    <property type="entry name" value="4-ALPHA-GLUCANOTRANSFERASE DPE1, CHLOROPLASTIC_AMYLOPLASTIC"/>
    <property type="match status" value="1"/>
</dbReference>
<keyword evidence="12" id="KW-1185">Reference proteome</keyword>
<evidence type="ECO:0000256" key="10">
    <source>
        <dbReference type="RuleBase" id="RU361207"/>
    </source>
</evidence>
<dbReference type="GO" id="GO:0004134">
    <property type="term" value="F:4-alpha-glucanotransferase activity"/>
    <property type="evidence" value="ECO:0007669"/>
    <property type="project" value="UniProtKB-EC"/>
</dbReference>
<dbReference type="AlphaFoldDB" id="A0A5C8IZH6"/>
<evidence type="ECO:0000256" key="8">
    <source>
        <dbReference type="ARBA" id="ARBA00031423"/>
    </source>
</evidence>
<dbReference type="OrthoDB" id="9811841at2"/>
<protein>
    <recommendedName>
        <fullName evidence="4 10">4-alpha-glucanotransferase</fullName>
        <ecNumber evidence="3 10">2.4.1.25</ecNumber>
    </recommendedName>
    <alternativeName>
        <fullName evidence="8 10">Amylomaltase</fullName>
    </alternativeName>
    <alternativeName>
        <fullName evidence="9 10">Disproportionating enzyme</fullName>
    </alternativeName>
</protein>
<evidence type="ECO:0000256" key="4">
    <source>
        <dbReference type="ARBA" id="ARBA00020295"/>
    </source>
</evidence>
<keyword evidence="5 10" id="KW-0328">Glycosyltransferase</keyword>
<dbReference type="NCBIfam" id="TIGR00217">
    <property type="entry name" value="malQ"/>
    <property type="match status" value="1"/>
</dbReference>
<dbReference type="InterPro" id="IPR003385">
    <property type="entry name" value="Glyco_hydro_77"/>
</dbReference>
<reference evidence="11 12" key="1">
    <citation type="submission" date="2019-08" db="EMBL/GenBank/DDBJ databases">
        <authorList>
            <person name="Shi S."/>
        </authorList>
    </citation>
    <scope>NUCLEOTIDE SEQUENCE [LARGE SCALE GENOMIC DNA]</scope>
    <source>
        <strain evidence="11 12">GY10130</strain>
    </source>
</reference>
<dbReference type="EC" id="2.4.1.25" evidence="3 10"/>
<gene>
    <name evidence="11" type="primary">malQ</name>
    <name evidence="11" type="ORF">FVR03_21275</name>
</gene>
<dbReference type="Proteomes" id="UP000321926">
    <property type="component" value="Unassembled WGS sequence"/>
</dbReference>
<sequence>MLPLNPTETGSGNSPYSSHSAFAGNPLLLSPVLLLQEGLLQHHDLDTSGYSFSDTKVEYGEVTRFKRTIWHKAYQNFKENPVTSLAEQFESFIQKHTSWLHDYSQYVAFKNYFGHKSWVDWDDEIKYRQERPQLELADKLFLEIEQEQFLQFLFYRQWEKLKAYCNKKDISFIGDMPFYVSHDSADIWSHPHYFKLDGRGLPIASSGVPPDYFSETGQLWGTPVFDWEALEKQNFDWWSRRIDHNLRLFDLLRLDHFRAFSAYWEVPASEKTAIKGKWVASPGAKILSIVRINHPEMPIIAEDLGEIDEPVRELMQQFDLPGMRLLIFAFGDDMPRNAYTPHNHIKNSIVYTGTHDNYTMRGWFDTQASYDDKSRLAQYTNTHLTPENIHEVMGRLAFGSVAQLAVLPVQDVLGLGTEATMNKPSTTENNWAWRLQPNLFTEQQAHKLKHLMWLYNR</sequence>
<evidence type="ECO:0000313" key="11">
    <source>
        <dbReference type="EMBL" id="TXK27122.1"/>
    </source>
</evidence>
<dbReference type="Gene3D" id="3.20.20.80">
    <property type="entry name" value="Glycosidases"/>
    <property type="match status" value="1"/>
</dbReference>
<dbReference type="GO" id="GO:0005975">
    <property type="term" value="P:carbohydrate metabolic process"/>
    <property type="evidence" value="ECO:0007669"/>
    <property type="project" value="InterPro"/>
</dbReference>
<dbReference type="Pfam" id="PF02446">
    <property type="entry name" value="Glyco_hydro_77"/>
    <property type="match status" value="1"/>
</dbReference>
<evidence type="ECO:0000256" key="6">
    <source>
        <dbReference type="ARBA" id="ARBA00022679"/>
    </source>
</evidence>
<evidence type="ECO:0000256" key="1">
    <source>
        <dbReference type="ARBA" id="ARBA00000439"/>
    </source>
</evidence>